<accession>A0AAP2INH7</accession>
<dbReference type="AlphaFoldDB" id="A0AAP2INH7"/>
<organism evidence="1 2">
    <name type="scientific">Phocaeicola vulgatus</name>
    <name type="common">Bacteroides vulgatus</name>
    <dbReference type="NCBI Taxonomy" id="821"/>
    <lineage>
        <taxon>Bacteria</taxon>
        <taxon>Pseudomonadati</taxon>
        <taxon>Bacteroidota</taxon>
        <taxon>Bacteroidia</taxon>
        <taxon>Bacteroidales</taxon>
        <taxon>Bacteroidaceae</taxon>
        <taxon>Phocaeicola</taxon>
    </lineage>
</organism>
<sequence length="100" mass="11733">MKLIEIYVQMDFNNINNPILYIALLRERDSIKFTNIPQESIQHPMLGYIGYLPQSMAQFIYGIEYYQLSKYYGLISGYRLIMVYPDITAEAIKSLLDLPK</sequence>
<protein>
    <submittedName>
        <fullName evidence="1">Uncharacterized protein</fullName>
    </submittedName>
</protein>
<dbReference type="RefSeq" id="WP_117816610.1">
    <property type="nucleotide sequence ID" value="NZ_CAXSKM010000028.1"/>
</dbReference>
<reference evidence="1" key="1">
    <citation type="submission" date="2021-06" db="EMBL/GenBank/DDBJ databases">
        <title>Collection of gut derived symbiotic bacterial strains cultured from healthy donors.</title>
        <authorList>
            <person name="Lin H."/>
            <person name="Littmann E."/>
            <person name="Pamer E.G."/>
        </authorList>
    </citation>
    <scope>NUCLEOTIDE SEQUENCE</scope>
    <source>
        <strain evidence="1">MSK.19.85</strain>
    </source>
</reference>
<comment type="caution">
    <text evidence="1">The sequence shown here is derived from an EMBL/GenBank/DDBJ whole genome shotgun (WGS) entry which is preliminary data.</text>
</comment>
<proteinExistence type="predicted"/>
<name>A0AAP2INH7_PHOVU</name>
<evidence type="ECO:0000313" key="2">
    <source>
        <dbReference type="Proteomes" id="UP000758576"/>
    </source>
</evidence>
<dbReference type="EMBL" id="JAHOGA010000058">
    <property type="protein sequence ID" value="MBV3490471.1"/>
    <property type="molecule type" value="Genomic_DNA"/>
</dbReference>
<dbReference type="Proteomes" id="UP000758576">
    <property type="component" value="Unassembled WGS sequence"/>
</dbReference>
<evidence type="ECO:0000313" key="1">
    <source>
        <dbReference type="EMBL" id="MBV3490471.1"/>
    </source>
</evidence>
<gene>
    <name evidence="1" type="ORF">KSX14_17935</name>
</gene>